<dbReference type="PROSITE" id="PS51409">
    <property type="entry name" value="ARGINASE_2"/>
    <property type="match status" value="1"/>
</dbReference>
<reference evidence="5 6" key="1">
    <citation type="journal article" date="2012" name="J. Bacteriol.">
        <title>Draft Genome Sequence of Novosphingobium nitrogenifigens Y88T.</title>
        <authorList>
            <person name="Strabala T.J."/>
            <person name="Macdonald L."/>
            <person name="Liu V."/>
            <person name="Smit A.M."/>
        </authorList>
    </citation>
    <scope>NUCLEOTIDE SEQUENCE [LARGE SCALE GENOMIC DNA]</scope>
    <source>
        <strain evidence="5 6">DSM 19370</strain>
    </source>
</reference>
<keyword evidence="1" id="KW-0479">Metal-binding</keyword>
<feature type="signal peptide" evidence="4">
    <location>
        <begin position="1"/>
        <end position="19"/>
    </location>
</feature>
<dbReference type="STRING" id="983920.Y88_2731"/>
<feature type="chain" id="PRO_5003272605" evidence="4">
    <location>
        <begin position="20"/>
        <end position="489"/>
    </location>
</feature>
<dbReference type="Pfam" id="PF00491">
    <property type="entry name" value="Arginase"/>
    <property type="match status" value="1"/>
</dbReference>
<name>F1Z461_9SPHN</name>
<dbReference type="InParanoid" id="F1Z461"/>
<dbReference type="PRINTS" id="PR00116">
    <property type="entry name" value="ARGINASE"/>
</dbReference>
<comment type="caution">
    <text evidence="5">The sequence shown here is derived from an EMBL/GenBank/DDBJ whole genome shotgun (WGS) entry which is preliminary data.</text>
</comment>
<evidence type="ECO:0000256" key="3">
    <source>
        <dbReference type="PROSITE-ProRule" id="PRU00742"/>
    </source>
</evidence>
<dbReference type="AlphaFoldDB" id="F1Z461"/>
<protein>
    <submittedName>
        <fullName evidence="5">Arginase/agmatinase/formiminoglutamase</fullName>
    </submittedName>
</protein>
<evidence type="ECO:0000256" key="2">
    <source>
        <dbReference type="ARBA" id="ARBA00022801"/>
    </source>
</evidence>
<evidence type="ECO:0000256" key="4">
    <source>
        <dbReference type="SAM" id="SignalP"/>
    </source>
</evidence>
<evidence type="ECO:0000313" key="6">
    <source>
        <dbReference type="Proteomes" id="UP000004728"/>
    </source>
</evidence>
<dbReference type="EMBL" id="AEWJ01000017">
    <property type="protein sequence ID" value="EGD60618.1"/>
    <property type="molecule type" value="Genomic_DNA"/>
</dbReference>
<comment type="similarity">
    <text evidence="3">Belongs to the arginase family.</text>
</comment>
<evidence type="ECO:0000256" key="1">
    <source>
        <dbReference type="ARBA" id="ARBA00022723"/>
    </source>
</evidence>
<dbReference type="InterPro" id="IPR023696">
    <property type="entry name" value="Ureohydrolase_dom_sf"/>
</dbReference>
<dbReference type="RefSeq" id="WP_008068218.1">
    <property type="nucleotide sequence ID" value="NZ_AQWK01000017.1"/>
</dbReference>
<dbReference type="InterPro" id="IPR006035">
    <property type="entry name" value="Ureohydrolase"/>
</dbReference>
<dbReference type="eggNOG" id="COG0010">
    <property type="taxonomic scope" value="Bacteria"/>
</dbReference>
<dbReference type="GO" id="GO:0008783">
    <property type="term" value="F:agmatinase activity"/>
    <property type="evidence" value="ECO:0007669"/>
    <property type="project" value="TreeGrafter"/>
</dbReference>
<dbReference type="HOGENOM" id="CLU_039478_8_0_5"/>
<dbReference type="SUPFAM" id="SSF52768">
    <property type="entry name" value="Arginase/deacetylase"/>
    <property type="match status" value="1"/>
</dbReference>
<sequence length="489" mass="52772">MRKVKLWGALLLAATGAAAAIGQTGILEIGEDPAVVTRAKTPTKPLDIPKEIEPKLAALGADQLAFLKSGESVKVVPSAVMLARFEKLTPAEVADYVAALISVRKQLDFQPGKDKPTIALDTSSPMFNAWTVERPAALNPKREPGTISLNRYVGGWGGGIPTFAGAPIALTPEDLKAGKVQVAIVGAPLDMGSGWRDAKNGPLALRTAMGAQAPFGNDMYSMIDPGRALRIADYGDIAVDNLSTERSVVHVRQRVAEIARAGAIPIVIGGDHSLEYPDVAAMADVYGKGKVGVVHFDSHYDAASDRVHLLDHGQPVYRVIHEGHVLGKNYVQVGLRARGPDIDTFKWMREQGMQYHTMVEVEKSGWDKVMEEAVSEARRNTDKLWISFDIDVLDPAFMVGTGTPVPGGLTMREAQQIMRRLCAETNIVGMDLVEVAPYLDTTYRTAENSAFLVNACLAGVAMRQKGLTQPHWLSPLSSSYKAPLGKLYN</sequence>
<evidence type="ECO:0000313" key="5">
    <source>
        <dbReference type="EMBL" id="EGD60618.1"/>
    </source>
</evidence>
<proteinExistence type="inferred from homology"/>
<organism evidence="5 6">
    <name type="scientific">Novosphingobium nitrogenifigens DSM 19370</name>
    <dbReference type="NCBI Taxonomy" id="983920"/>
    <lineage>
        <taxon>Bacteria</taxon>
        <taxon>Pseudomonadati</taxon>
        <taxon>Pseudomonadota</taxon>
        <taxon>Alphaproteobacteria</taxon>
        <taxon>Sphingomonadales</taxon>
        <taxon>Sphingomonadaceae</taxon>
        <taxon>Novosphingobium</taxon>
    </lineage>
</organism>
<dbReference type="PANTHER" id="PTHR11358:SF26">
    <property type="entry name" value="GUANIDINO ACID HYDROLASE, MITOCHONDRIAL"/>
    <property type="match status" value="1"/>
</dbReference>
<accession>F1Z461</accession>
<keyword evidence="2" id="KW-0378">Hydrolase</keyword>
<dbReference type="CDD" id="cd09990">
    <property type="entry name" value="Agmatinase-like"/>
    <property type="match status" value="1"/>
</dbReference>
<dbReference type="OrthoDB" id="9788689at2"/>
<keyword evidence="6" id="KW-1185">Reference proteome</keyword>
<dbReference type="GO" id="GO:0033389">
    <property type="term" value="P:putrescine biosynthetic process from arginine, via agmatine"/>
    <property type="evidence" value="ECO:0007669"/>
    <property type="project" value="TreeGrafter"/>
</dbReference>
<dbReference type="GO" id="GO:0046872">
    <property type="term" value="F:metal ion binding"/>
    <property type="evidence" value="ECO:0007669"/>
    <property type="project" value="UniProtKB-KW"/>
</dbReference>
<dbReference type="Proteomes" id="UP000004728">
    <property type="component" value="Unassembled WGS sequence"/>
</dbReference>
<dbReference type="PANTHER" id="PTHR11358">
    <property type="entry name" value="ARGINASE/AGMATINASE"/>
    <property type="match status" value="1"/>
</dbReference>
<dbReference type="Gene3D" id="3.40.800.10">
    <property type="entry name" value="Ureohydrolase domain"/>
    <property type="match status" value="1"/>
</dbReference>
<keyword evidence="4" id="KW-0732">Signal</keyword>
<gene>
    <name evidence="5" type="ORF">Y88_2731</name>
</gene>